<feature type="transmembrane region" description="Helical" evidence="5">
    <location>
        <begin position="212"/>
        <end position="229"/>
    </location>
</feature>
<reference evidence="6 7" key="1">
    <citation type="submission" date="2018-11" db="EMBL/GenBank/DDBJ databases">
        <authorList>
            <person name="Li F."/>
        </authorList>
    </citation>
    <scope>NUCLEOTIDE SEQUENCE [LARGE SCALE GENOMIC DNA]</scope>
    <source>
        <strain evidence="6 7">Gsoil 818</strain>
    </source>
</reference>
<feature type="transmembrane region" description="Helical" evidence="5">
    <location>
        <begin position="448"/>
        <end position="466"/>
    </location>
</feature>
<keyword evidence="4 5" id="KW-0472">Membrane</keyword>
<comment type="subcellular location">
    <subcellularLocation>
        <location evidence="1">Membrane</location>
        <topology evidence="1">Multi-pass membrane protein</topology>
    </subcellularLocation>
</comment>
<keyword evidence="7" id="KW-1185">Reference proteome</keyword>
<feature type="transmembrane region" description="Helical" evidence="5">
    <location>
        <begin position="263"/>
        <end position="282"/>
    </location>
</feature>
<organism evidence="6 7">
    <name type="scientific">Nocardioides pocheonensis</name>
    <dbReference type="NCBI Taxonomy" id="661485"/>
    <lineage>
        <taxon>Bacteria</taxon>
        <taxon>Bacillati</taxon>
        <taxon>Actinomycetota</taxon>
        <taxon>Actinomycetes</taxon>
        <taxon>Propionibacteriales</taxon>
        <taxon>Nocardioidaceae</taxon>
        <taxon>Nocardioides</taxon>
    </lineage>
</organism>
<comment type="caution">
    <text evidence="6">The sequence shown here is derived from an EMBL/GenBank/DDBJ whole genome shotgun (WGS) entry which is preliminary data.</text>
</comment>
<evidence type="ECO:0000256" key="2">
    <source>
        <dbReference type="ARBA" id="ARBA00022692"/>
    </source>
</evidence>
<feature type="transmembrane region" description="Helical" evidence="5">
    <location>
        <begin position="331"/>
        <end position="356"/>
    </location>
</feature>
<dbReference type="GO" id="GO:0022857">
    <property type="term" value="F:transmembrane transporter activity"/>
    <property type="evidence" value="ECO:0007669"/>
    <property type="project" value="InterPro"/>
</dbReference>
<feature type="transmembrane region" description="Helical" evidence="5">
    <location>
        <begin position="377"/>
        <end position="399"/>
    </location>
</feature>
<dbReference type="OrthoDB" id="9759676at2"/>
<protein>
    <submittedName>
        <fullName evidence="6">APC family permease</fullName>
    </submittedName>
</protein>
<dbReference type="GO" id="GO:0016020">
    <property type="term" value="C:membrane"/>
    <property type="evidence" value="ECO:0007669"/>
    <property type="project" value="UniProtKB-SubCell"/>
</dbReference>
<accession>A0A3N0GUR6</accession>
<dbReference type="RefSeq" id="WP_123222456.1">
    <property type="nucleotide sequence ID" value="NZ_RJSF01000019.1"/>
</dbReference>
<feature type="transmembrane region" description="Helical" evidence="5">
    <location>
        <begin position="472"/>
        <end position="490"/>
    </location>
</feature>
<evidence type="ECO:0000256" key="5">
    <source>
        <dbReference type="SAM" id="Phobius"/>
    </source>
</evidence>
<dbReference type="PANTHER" id="PTHR47704">
    <property type="entry name" value="POTASSIUM TRANSPORTER KIMA"/>
    <property type="match status" value="1"/>
</dbReference>
<dbReference type="Pfam" id="PF13520">
    <property type="entry name" value="AA_permease_2"/>
    <property type="match status" value="1"/>
</dbReference>
<dbReference type="Proteomes" id="UP000279994">
    <property type="component" value="Unassembled WGS sequence"/>
</dbReference>
<evidence type="ECO:0000313" key="7">
    <source>
        <dbReference type="Proteomes" id="UP000279994"/>
    </source>
</evidence>
<dbReference type="AlphaFoldDB" id="A0A3N0GUR6"/>
<dbReference type="InterPro" id="IPR053153">
    <property type="entry name" value="APC_K+_Transporter"/>
</dbReference>
<dbReference type="Gene3D" id="1.20.1740.10">
    <property type="entry name" value="Amino acid/polyamine transporter I"/>
    <property type="match status" value="1"/>
</dbReference>
<dbReference type="PANTHER" id="PTHR47704:SF1">
    <property type="entry name" value="POTASSIUM TRANSPORTER KIMA"/>
    <property type="match status" value="1"/>
</dbReference>
<keyword evidence="3 5" id="KW-1133">Transmembrane helix</keyword>
<keyword evidence="2 5" id="KW-0812">Transmembrane</keyword>
<feature type="transmembrane region" description="Helical" evidence="5">
    <location>
        <begin position="405"/>
        <end position="427"/>
    </location>
</feature>
<evidence type="ECO:0000256" key="4">
    <source>
        <dbReference type="ARBA" id="ARBA00023136"/>
    </source>
</evidence>
<gene>
    <name evidence="6" type="ORF">EFL26_08020</name>
</gene>
<name>A0A3N0GUR6_9ACTN</name>
<feature type="transmembrane region" description="Helical" evidence="5">
    <location>
        <begin position="63"/>
        <end position="83"/>
    </location>
</feature>
<dbReference type="InterPro" id="IPR002293">
    <property type="entry name" value="AA/rel_permease1"/>
</dbReference>
<evidence type="ECO:0000313" key="6">
    <source>
        <dbReference type="EMBL" id="RNM16204.1"/>
    </source>
</evidence>
<proteinExistence type="predicted"/>
<evidence type="ECO:0000256" key="3">
    <source>
        <dbReference type="ARBA" id="ARBA00022989"/>
    </source>
</evidence>
<evidence type="ECO:0000256" key="1">
    <source>
        <dbReference type="ARBA" id="ARBA00004141"/>
    </source>
</evidence>
<feature type="transmembrane region" description="Helical" evidence="5">
    <location>
        <begin position="170"/>
        <end position="192"/>
    </location>
</feature>
<dbReference type="EMBL" id="RJSF01000019">
    <property type="protein sequence ID" value="RNM16204.1"/>
    <property type="molecule type" value="Genomic_DNA"/>
</dbReference>
<sequence>MGVGGLSKRILVGRKLRSSQLGETLLPKRIALPVFASDALSSVAYAPDEVFIMLSVAGASTYVWSWKIGIAVALVMLTVVASYRQNVHAYPSGGGDYEVATVNLGQTAGVTVASALLVDYVLTVAVSVSSGVQNAASAVPFINHHETEWACILVVALAAMNLRGVRESGAWFAVPTYGFMLGVIGMAVYAAIRATAGTLPDVESAKLQLHPAPGYGGSIGTAAMVFLLARAFSSGCAALTGVEAISNGVPAFRKPKSKNAATTLLLLGGIAITMLLSIIVLARQMGLKYVDPADLERLRNPDGSPLHKGFDEHTVIAQISRAVFSDFPPGFYFVVAMTGIILILAANTAFNGFPVLGSILAKDGFAPRQLGSRGDRLAYSNGILFLAGLAVVLIIAFHAEPTRLIQLYIVGVFVSFNLSQLGMIRHWTRHLRTETDPAARRRMFRSRAINTFGLAMTAVVFVIVLITKFLAGAWIAILAMVVFFAIMKSIRRHYDRVADELVVGDEDPVLPTRVHAMVLVSKLHKPTMRALAFAKATRPNVLEAVFVASDQDQSDRLMEEWDQRHIDVPLKVLYSPYREIIRPIVQYAMEIRQHNPRGVVAVFIPEYVVGRWWEQLLHNQTPLRLKGRLLFTPGVMVISVPYQLRGSEIAKEREDWELTRLRPGDVRRGRTGR</sequence>